<evidence type="ECO:0000313" key="1">
    <source>
        <dbReference type="EMBL" id="AUT71731.1"/>
    </source>
</evidence>
<dbReference type="Proteomes" id="UP000236649">
    <property type="component" value="Chromosome 2"/>
</dbReference>
<reference evidence="1 2" key="1">
    <citation type="submission" date="2018-01" db="EMBL/GenBank/DDBJ databases">
        <title>Species boundaries and ecological features among Paraburkholderia terrae DSMZ17804T, P. hospita DSMZ17164T and P. caribensis DSMZ13236T.</title>
        <authorList>
            <person name="Pratama A.A."/>
        </authorList>
    </citation>
    <scope>NUCLEOTIDE SEQUENCE [LARGE SCALE GENOMIC DNA]</scope>
    <source>
        <strain evidence="1 2">DSM 17164</strain>
    </source>
</reference>
<evidence type="ECO:0000313" key="2">
    <source>
        <dbReference type="Proteomes" id="UP000236649"/>
    </source>
</evidence>
<name>A0AAN1JDA8_9BURK</name>
<dbReference type="AlphaFoldDB" id="A0AAN1JDA8"/>
<accession>A0AAN1JDA8</accession>
<proteinExistence type="predicted"/>
<dbReference type="KEGG" id="phs:C2L64_26150"/>
<gene>
    <name evidence="1" type="ORF">C2L64_26150</name>
</gene>
<organism evidence="1 2">
    <name type="scientific">Paraburkholderia hospita</name>
    <dbReference type="NCBI Taxonomy" id="169430"/>
    <lineage>
        <taxon>Bacteria</taxon>
        <taxon>Pseudomonadati</taxon>
        <taxon>Pseudomonadota</taxon>
        <taxon>Betaproteobacteria</taxon>
        <taxon>Burkholderiales</taxon>
        <taxon>Burkholderiaceae</taxon>
        <taxon>Paraburkholderia</taxon>
    </lineage>
</organism>
<protein>
    <submittedName>
        <fullName evidence="1">Uncharacterized protein</fullName>
    </submittedName>
</protein>
<sequence>MVWAHLLLSEESRVEVEELAPLFASLDVFRRIAHGWRSHYGAASPRPFAASGATRSRSGFFMRYADSRSTMFDLCLISRR</sequence>
<dbReference type="EMBL" id="CP026106">
    <property type="protein sequence ID" value="AUT71731.1"/>
    <property type="molecule type" value="Genomic_DNA"/>
</dbReference>